<evidence type="ECO:0000256" key="2">
    <source>
        <dbReference type="SAM" id="SignalP"/>
    </source>
</evidence>
<feature type="signal peptide" evidence="2">
    <location>
        <begin position="1"/>
        <end position="27"/>
    </location>
</feature>
<evidence type="ECO:0000313" key="3">
    <source>
        <dbReference type="EMBL" id="AVM42873.1"/>
    </source>
</evidence>
<feature type="compositionally biased region" description="Basic and acidic residues" evidence="1">
    <location>
        <begin position="46"/>
        <end position="57"/>
    </location>
</feature>
<dbReference type="EMBL" id="CP027226">
    <property type="protein sequence ID" value="AVM42873.1"/>
    <property type="molecule type" value="Genomic_DNA"/>
</dbReference>
<name>A0A2S0KPC1_9FIRM</name>
<dbReference type="RefSeq" id="WP_106012822.1">
    <property type="nucleotide sequence ID" value="NZ_CP027226.1"/>
</dbReference>
<proteinExistence type="predicted"/>
<evidence type="ECO:0008006" key="5">
    <source>
        <dbReference type="Google" id="ProtNLM"/>
    </source>
</evidence>
<dbReference type="PROSITE" id="PS51257">
    <property type="entry name" value="PROKAR_LIPOPROTEIN"/>
    <property type="match status" value="1"/>
</dbReference>
<feature type="region of interest" description="Disordered" evidence="1">
    <location>
        <begin position="21"/>
        <end position="57"/>
    </location>
</feature>
<sequence>MKKIVKNSLVIALSLATILGTSCSSNADNPADNSSATSEEVEENVSESKNDSDNKKEKVVKIVNQEAEAEKQEEEMYSFVVNDIVITPGADAEDIIAKLGEPNSFYEAPSCVFSGKDKVYSFSGYDVNTAPYKGKEVIVGVFFNEDGEAKTAKGIGIGSSLQDVKDNYGEPQKENAGQMIWENEEVEFSIVAINDEVTAVSYLGKFE</sequence>
<evidence type="ECO:0000256" key="1">
    <source>
        <dbReference type="SAM" id="MobiDB-lite"/>
    </source>
</evidence>
<accession>A0A2S0KPC1</accession>
<feature type="chain" id="PRO_5015404881" description="DUF5067 domain-containing protein" evidence="2">
    <location>
        <begin position="28"/>
        <end position="207"/>
    </location>
</feature>
<dbReference type="Proteomes" id="UP000237947">
    <property type="component" value="Chromosome"/>
</dbReference>
<dbReference type="OrthoDB" id="2584069at2"/>
<reference evidence="4" key="1">
    <citation type="submission" date="2018-02" db="EMBL/GenBank/DDBJ databases">
        <authorList>
            <person name="Holder M.E."/>
            <person name="Ajami N.J."/>
            <person name="Petrosino J.F."/>
        </authorList>
    </citation>
    <scope>NUCLEOTIDE SEQUENCE [LARGE SCALE GENOMIC DNA]</scope>
    <source>
        <strain evidence="4">CCUG 47711</strain>
    </source>
</reference>
<dbReference type="AlphaFoldDB" id="A0A2S0KPC1"/>
<keyword evidence="2" id="KW-0732">Signal</keyword>
<keyword evidence="4" id="KW-1185">Reference proteome</keyword>
<dbReference type="KEGG" id="fsa:C5Q98_06470"/>
<protein>
    <recommendedName>
        <fullName evidence="5">DUF5067 domain-containing protein</fullName>
    </recommendedName>
</protein>
<evidence type="ECO:0000313" key="4">
    <source>
        <dbReference type="Proteomes" id="UP000237947"/>
    </source>
</evidence>
<gene>
    <name evidence="3" type="ORF">C5Q98_06470</name>
</gene>
<feature type="compositionally biased region" description="Low complexity" evidence="1">
    <location>
        <begin position="22"/>
        <end position="38"/>
    </location>
</feature>
<organism evidence="3 4">
    <name type="scientific">Fastidiosipila sanguinis</name>
    <dbReference type="NCBI Taxonomy" id="236753"/>
    <lineage>
        <taxon>Bacteria</taxon>
        <taxon>Bacillati</taxon>
        <taxon>Bacillota</taxon>
        <taxon>Clostridia</taxon>
        <taxon>Eubacteriales</taxon>
        <taxon>Oscillospiraceae</taxon>
        <taxon>Fastidiosipila</taxon>
    </lineage>
</organism>